<dbReference type="InterPro" id="IPR007094">
    <property type="entry name" value="RNA-dir_pol_PSvirus"/>
</dbReference>
<dbReference type="InterPro" id="IPR001788">
    <property type="entry name" value="RNA-dep_RNA_pol_alsuvir"/>
</dbReference>
<dbReference type="PROSITE" id="PS50507">
    <property type="entry name" value="RDRP_SSRNA_POS"/>
    <property type="match status" value="1"/>
</dbReference>
<feature type="domain" description="RdRp catalytic" evidence="2">
    <location>
        <begin position="803"/>
        <end position="916"/>
    </location>
</feature>
<protein>
    <recommendedName>
        <fullName evidence="2">RdRp catalytic domain-containing protein</fullName>
    </recommendedName>
</protein>
<organism evidence="3">
    <name type="scientific">Uromyces virus A</name>
    <dbReference type="NCBI Taxonomy" id="2592795"/>
    <lineage>
        <taxon>Viruses</taxon>
    </lineage>
</organism>
<reference evidence="3" key="1">
    <citation type="submission" date="2018-11" db="EMBL/GenBank/DDBJ databases">
        <authorList>
            <person name="Jo Y."/>
            <person name="Cho W.K."/>
        </authorList>
    </citation>
    <scope>NUCLEOTIDE SEQUENCE</scope>
    <source>
        <strain evidence="3">Won</strain>
    </source>
</reference>
<proteinExistence type="predicted"/>
<evidence type="ECO:0000259" key="2">
    <source>
        <dbReference type="PROSITE" id="PS50507"/>
    </source>
</evidence>
<name>A0A7G3W8S3_9VIRU</name>
<keyword evidence="1" id="KW-0693">Viral RNA replication</keyword>
<dbReference type="EMBL" id="MK231022">
    <property type="protein sequence ID" value="QED42898.1"/>
    <property type="molecule type" value="Genomic_RNA"/>
</dbReference>
<accession>A0A7G3W8S3</accession>
<dbReference type="Pfam" id="PF00978">
    <property type="entry name" value="RdRP_2"/>
    <property type="match status" value="1"/>
</dbReference>
<dbReference type="GO" id="GO:0003968">
    <property type="term" value="F:RNA-directed RNA polymerase activity"/>
    <property type="evidence" value="ECO:0007669"/>
    <property type="project" value="InterPro"/>
</dbReference>
<dbReference type="SUPFAM" id="SSF56672">
    <property type="entry name" value="DNA/RNA polymerases"/>
    <property type="match status" value="1"/>
</dbReference>
<gene>
    <name evidence="3" type="primary">ORF1</name>
</gene>
<dbReference type="GO" id="GO:0006351">
    <property type="term" value="P:DNA-templated transcription"/>
    <property type="evidence" value="ECO:0007669"/>
    <property type="project" value="InterPro"/>
</dbReference>
<dbReference type="GO" id="GO:0003723">
    <property type="term" value="F:RNA binding"/>
    <property type="evidence" value="ECO:0007669"/>
    <property type="project" value="InterPro"/>
</dbReference>
<dbReference type="GO" id="GO:0039694">
    <property type="term" value="P:viral RNA genome replication"/>
    <property type="evidence" value="ECO:0007669"/>
    <property type="project" value="InterPro"/>
</dbReference>
<dbReference type="InterPro" id="IPR043502">
    <property type="entry name" value="DNA/RNA_pol_sf"/>
</dbReference>
<evidence type="ECO:0000256" key="1">
    <source>
        <dbReference type="ARBA" id="ARBA00022953"/>
    </source>
</evidence>
<sequence length="1116" mass="127713">MTDIIKQILDERLSASVDSKGRMALILDNDGRSEISSLILQRTKRIYAEARKIYFSKPVITLPFTVSSSSLRKTITADDQFREVTFKSSNTIDDEVFQTRRYLATHALLRKIINENGAKSTEKHLVDSQIIVDGIKFYDYAITQRTTCALHTLQSGEADLTLPHVYVVDLYYSTRSVCYWLNFDRTESCLSVNLLIPYERQMWHTKSGNSTIGGYKYMWINDDVNGSYESPLFQQTLPVSFFFDDNYSSYVLRISSYGSQNVFQISRAQFLRCFSQYYNGIGDSPLISSRNGFAVIDLQFIKLHLVSPPKTLNIIDPESTRNGLVYLSGVMNFDKFSILTRLARSITNVSGYYCPLTFVRLVKQILFHTTIDNRYIQKSLMHLNMLTKSLKYNYNGYSFDNVISPEIICLIIESLLPNVLLLKNRIRNFSKQSIVSKILISAGRGIFGNSKILSYNEFETINRMYESNSAEIKLHEAASKSHHIFRSVFVNINENVNDLSIIRIQHLETLLAAVESMFDASTLYEEKLVREPIPLNIYNKLVDDVKLSIIRNLKYEVTIDMIQAIYDDLFPGNSNIDYTAMQSQAELNDKKIILAVPRFRVAYATIYSDISERLLIKSKLRTSTAADLTGSFYNMMNALMKRNFNRQASEMSGDRRFHVRTSILNVLSQYGIESWRELVAYYMSMPISPGIETLNIWASKHTESDVKAASTIMANKIADPSNYNAMPKNQAKPILDLTAQGSLAVGQTVVFHSKDIISLSVGIFTLALERLMLLFPTSIRLAFAADEHTIGQWADCYLDLSETFTYEFDVPKFDKSQDMMCFNLILEVMSILGISQEFIQYWRRASYEGTIFNSAFSMVFTLFYGNRSGSGGTLAVNCICLLFAFYTEFANLSIVAALIKGDDSIIVTRREISNDHVLRLLERWGFSLKRRQINKYVSFCSGLFVKNSVDRYVLLRDPVRLLTKLGRALSPERESAYFIDYYVSFVDATAQYSDEIALHNLKLAVNSLYNKSVDVDTIVQFLRRIVVNHKTFLRELYGFSSKSLSLITKLDDIKDILMYAKQQGFIKSSMLKDQCPNLKIPLAYKIRSYSTEMIIDYETNEIINDEIDQLGWIHSI</sequence>
<evidence type="ECO:0000313" key="3">
    <source>
        <dbReference type="EMBL" id="QED42898.1"/>
    </source>
</evidence>